<name>A0A6V8KA28_9ACTN</name>
<comment type="caution">
    <text evidence="1">The sequence shown here is derived from an EMBL/GenBank/DDBJ whole genome shotgun (WGS) entry which is preliminary data.</text>
</comment>
<reference evidence="1 2" key="2">
    <citation type="submission" date="2020-03" db="EMBL/GenBank/DDBJ databases">
        <authorList>
            <person name="Ichikawa N."/>
            <person name="Kimura A."/>
            <person name="Kitahashi Y."/>
            <person name="Uohara A."/>
        </authorList>
    </citation>
    <scope>NUCLEOTIDE SEQUENCE [LARGE SCALE GENOMIC DNA]</scope>
    <source>
        <strain evidence="1 2">NBRC 108639</strain>
    </source>
</reference>
<organism evidence="1 2">
    <name type="scientific">Phytohabitans houttuyneae</name>
    <dbReference type="NCBI Taxonomy" id="1076126"/>
    <lineage>
        <taxon>Bacteria</taxon>
        <taxon>Bacillati</taxon>
        <taxon>Actinomycetota</taxon>
        <taxon>Actinomycetes</taxon>
        <taxon>Micromonosporales</taxon>
        <taxon>Micromonosporaceae</taxon>
    </lineage>
</organism>
<evidence type="ECO:0000313" key="2">
    <source>
        <dbReference type="Proteomes" id="UP000482800"/>
    </source>
</evidence>
<keyword evidence="2" id="KW-1185">Reference proteome</keyword>
<protein>
    <submittedName>
        <fullName evidence="1">Uncharacterized protein</fullName>
    </submittedName>
</protein>
<dbReference type="Gene3D" id="3.30.420.40">
    <property type="match status" value="1"/>
</dbReference>
<gene>
    <name evidence="1" type="ORF">Phou_062530</name>
</gene>
<dbReference type="AlphaFoldDB" id="A0A6V8KA28"/>
<proteinExistence type="predicted"/>
<accession>A0A6V8KA28</accession>
<dbReference type="Proteomes" id="UP000482800">
    <property type="component" value="Unassembled WGS sequence"/>
</dbReference>
<dbReference type="InterPro" id="IPR043129">
    <property type="entry name" value="ATPase_NBD"/>
</dbReference>
<sequence length="178" mass="19306">MPPGEVRLAIDCGSVTTAAVLVWPDGQWQVLRFDDRPVLSSAVFVRPNGRMVAGEDAWQQAVATVEGLFVPSPVRRIREEAISSGAVTVAGVDVVAEPLRQVAQVAGLVVGGPISDVRLVVPAGWGPAGPCCYGRRRTAQVWAWCAWCRHRSRSPTWCMRSARSRSARTLRCVTWAAE</sequence>
<evidence type="ECO:0000313" key="1">
    <source>
        <dbReference type="EMBL" id="GFJ82073.1"/>
    </source>
</evidence>
<reference evidence="1 2" key="1">
    <citation type="submission" date="2020-03" db="EMBL/GenBank/DDBJ databases">
        <title>Whole genome shotgun sequence of Phytohabitans houttuyneae NBRC 108639.</title>
        <authorList>
            <person name="Komaki H."/>
            <person name="Tamura T."/>
        </authorList>
    </citation>
    <scope>NUCLEOTIDE SEQUENCE [LARGE SCALE GENOMIC DNA]</scope>
    <source>
        <strain evidence="1 2">NBRC 108639</strain>
    </source>
</reference>
<dbReference type="EMBL" id="BLPF01000002">
    <property type="protein sequence ID" value="GFJ82073.1"/>
    <property type="molecule type" value="Genomic_DNA"/>
</dbReference>
<dbReference type="SUPFAM" id="SSF53067">
    <property type="entry name" value="Actin-like ATPase domain"/>
    <property type="match status" value="1"/>
</dbReference>